<organism evidence="9 10">
    <name type="scientific">Pseudodesulfovibrio hydrargyri</name>
    <dbReference type="NCBI Taxonomy" id="2125990"/>
    <lineage>
        <taxon>Bacteria</taxon>
        <taxon>Pseudomonadati</taxon>
        <taxon>Thermodesulfobacteriota</taxon>
        <taxon>Desulfovibrionia</taxon>
        <taxon>Desulfovibrionales</taxon>
        <taxon>Desulfovibrionaceae</taxon>
    </lineage>
</organism>
<proteinExistence type="predicted"/>
<keyword evidence="1" id="KW-0547">Nucleotide-binding</keyword>
<feature type="modified residue" description="4-aspartylphosphate" evidence="6">
    <location>
        <position position="52"/>
    </location>
</feature>
<dbReference type="Gene3D" id="3.40.50.2300">
    <property type="match status" value="1"/>
</dbReference>
<keyword evidence="4" id="KW-0238">DNA-binding</keyword>
<dbReference type="PROSITE" id="PS00676">
    <property type="entry name" value="SIGMA54_INTERACT_2"/>
    <property type="match status" value="1"/>
</dbReference>
<dbReference type="Pfam" id="PF02954">
    <property type="entry name" value="HTH_8"/>
    <property type="match status" value="1"/>
</dbReference>
<dbReference type="SMART" id="SM00382">
    <property type="entry name" value="AAA"/>
    <property type="match status" value="1"/>
</dbReference>
<dbReference type="Gene3D" id="3.40.50.300">
    <property type="entry name" value="P-loop containing nucleotide triphosphate hydrolases"/>
    <property type="match status" value="1"/>
</dbReference>
<dbReference type="RefSeq" id="WP_071544693.1">
    <property type="nucleotide sequence ID" value="NZ_LKAQ01000004.1"/>
</dbReference>
<dbReference type="InterPro" id="IPR058031">
    <property type="entry name" value="AAA_lid_NorR"/>
</dbReference>
<dbReference type="GO" id="GO:0000160">
    <property type="term" value="P:phosphorelay signal transduction system"/>
    <property type="evidence" value="ECO:0007669"/>
    <property type="project" value="InterPro"/>
</dbReference>
<sequence length="453" mass="50684">MQKLLIIDDNDEILRQLKWGLSKSNYELVFARDGEEGLRLFKKHTPPVVTLDLGLPPHENGIGEGLRCLGEMLRMDPTAKVIVITGNEEKDAALQAVRLGAYDYYKKPVNLDELKVMVDRAMYLQNIESENQELRRKTVNESGIVGECARMQAVFNQIDRVAASDVPVLICGESGTGKELVARAVHQKSLRADMEMVSINCGAIPENLLESELFGHEKGAFTGANKLVKGKVEYADKGTLFLDEIGEMPMALQVKLLRFLQEMVVTRVGGRKEIPVDVRIITATNIDIQKAMEEGAFREDLFYRIGVMTINLPPLRERGDDIELLANYFLKSVSVGQRTTSKRFSGEAMACIRGYEWPGNIRELENRVKRAVIMANGPEIMPEDLGMKGDEPLRQKLQTNDISLKDARLLLERDMVENALEKFSGNIVKAAASIGVSRPTFYDLMKKHGLKSS</sequence>
<dbReference type="PRINTS" id="PR01590">
    <property type="entry name" value="HTHFIS"/>
</dbReference>
<accession>A0A1J5N0H2</accession>
<dbReference type="InterPro" id="IPR002078">
    <property type="entry name" value="Sigma_54_int"/>
</dbReference>
<dbReference type="AlphaFoldDB" id="A0A1J5N0H2"/>
<dbReference type="GO" id="GO:0043565">
    <property type="term" value="F:sequence-specific DNA binding"/>
    <property type="evidence" value="ECO:0007669"/>
    <property type="project" value="InterPro"/>
</dbReference>
<dbReference type="InterPro" id="IPR009057">
    <property type="entry name" value="Homeodomain-like_sf"/>
</dbReference>
<comment type="caution">
    <text evidence="9">The sequence shown here is derived from an EMBL/GenBank/DDBJ whole genome shotgun (WGS) entry which is preliminary data.</text>
</comment>
<keyword evidence="6" id="KW-0597">Phosphoprotein</keyword>
<evidence type="ECO:0000313" key="10">
    <source>
        <dbReference type="Proteomes" id="UP000181901"/>
    </source>
</evidence>
<dbReference type="OrthoDB" id="9763792at2"/>
<dbReference type="Pfam" id="PF00158">
    <property type="entry name" value="Sigma54_activat"/>
    <property type="match status" value="1"/>
</dbReference>
<dbReference type="InterPro" id="IPR014264">
    <property type="entry name" value="PEP-CTERM_resp_reg"/>
</dbReference>
<dbReference type="InterPro" id="IPR001789">
    <property type="entry name" value="Sig_transdc_resp-reg_receiver"/>
</dbReference>
<keyword evidence="3" id="KW-0805">Transcription regulation</keyword>
<dbReference type="GO" id="GO:0006355">
    <property type="term" value="P:regulation of DNA-templated transcription"/>
    <property type="evidence" value="ECO:0007669"/>
    <property type="project" value="InterPro"/>
</dbReference>
<dbReference type="InterPro" id="IPR025944">
    <property type="entry name" value="Sigma_54_int_dom_CS"/>
</dbReference>
<protein>
    <submittedName>
        <fullName evidence="9">Transcriptional regulatory protein ZraR</fullName>
    </submittedName>
</protein>
<dbReference type="PROSITE" id="PS50110">
    <property type="entry name" value="RESPONSE_REGULATORY"/>
    <property type="match status" value="1"/>
</dbReference>
<dbReference type="GO" id="GO:0005524">
    <property type="term" value="F:ATP binding"/>
    <property type="evidence" value="ECO:0007669"/>
    <property type="project" value="UniProtKB-KW"/>
</dbReference>
<dbReference type="SMART" id="SM00448">
    <property type="entry name" value="REC"/>
    <property type="match status" value="1"/>
</dbReference>
<dbReference type="SUPFAM" id="SSF52172">
    <property type="entry name" value="CheY-like"/>
    <property type="match status" value="1"/>
</dbReference>
<evidence type="ECO:0000256" key="6">
    <source>
        <dbReference type="PROSITE-ProRule" id="PRU00169"/>
    </source>
</evidence>
<dbReference type="SUPFAM" id="SSF52540">
    <property type="entry name" value="P-loop containing nucleoside triphosphate hydrolases"/>
    <property type="match status" value="1"/>
</dbReference>
<dbReference type="InterPro" id="IPR002197">
    <property type="entry name" value="HTH_Fis"/>
</dbReference>
<dbReference type="InterPro" id="IPR025662">
    <property type="entry name" value="Sigma_54_int_dom_ATP-bd_1"/>
</dbReference>
<keyword evidence="10" id="KW-1185">Reference proteome</keyword>
<keyword evidence="2" id="KW-0067">ATP-binding</keyword>
<reference evidence="9 10" key="1">
    <citation type="submission" date="2015-09" db="EMBL/GenBank/DDBJ databases">
        <title>Genome of Desulfovibrio dechloracetivorans BerOc1, a mercury methylating strain isolated from highly hydrocarbons and metals contaminated coastal sediments.</title>
        <authorList>
            <person name="Goni Urriza M."/>
            <person name="Gassie C."/>
            <person name="Bouchez O."/>
            <person name="Klopp C."/>
            <person name="Ranchou-Peyruse A."/>
            <person name="Remy G."/>
        </authorList>
    </citation>
    <scope>NUCLEOTIDE SEQUENCE [LARGE SCALE GENOMIC DNA]</scope>
    <source>
        <strain evidence="9 10">BerOc1</strain>
    </source>
</reference>
<evidence type="ECO:0000256" key="4">
    <source>
        <dbReference type="ARBA" id="ARBA00023125"/>
    </source>
</evidence>
<dbReference type="Gene3D" id="1.10.10.60">
    <property type="entry name" value="Homeodomain-like"/>
    <property type="match status" value="1"/>
</dbReference>
<dbReference type="FunFam" id="3.40.50.300:FF:000006">
    <property type="entry name" value="DNA-binding transcriptional regulator NtrC"/>
    <property type="match status" value="1"/>
</dbReference>
<dbReference type="EMBL" id="LKAQ01000004">
    <property type="protein sequence ID" value="OIQ49147.1"/>
    <property type="molecule type" value="Genomic_DNA"/>
</dbReference>
<dbReference type="InterPro" id="IPR027417">
    <property type="entry name" value="P-loop_NTPase"/>
</dbReference>
<dbReference type="Gene3D" id="1.10.8.60">
    <property type="match status" value="1"/>
</dbReference>
<feature type="domain" description="Sigma-54 factor interaction" evidence="7">
    <location>
        <begin position="144"/>
        <end position="373"/>
    </location>
</feature>
<dbReference type="NCBIfam" id="TIGR02915">
    <property type="entry name" value="PEP_resp_reg"/>
    <property type="match status" value="1"/>
</dbReference>
<gene>
    <name evidence="9" type="primary">zraR_11</name>
    <name evidence="9" type="ORF">BerOc1_01071</name>
</gene>
<dbReference type="PROSITE" id="PS00675">
    <property type="entry name" value="SIGMA54_INTERACT_1"/>
    <property type="match status" value="1"/>
</dbReference>
<evidence type="ECO:0000313" key="9">
    <source>
        <dbReference type="EMBL" id="OIQ49147.1"/>
    </source>
</evidence>
<keyword evidence="5" id="KW-0804">Transcription</keyword>
<dbReference type="InterPro" id="IPR003593">
    <property type="entry name" value="AAA+_ATPase"/>
</dbReference>
<dbReference type="PROSITE" id="PS00688">
    <property type="entry name" value="SIGMA54_INTERACT_3"/>
    <property type="match status" value="1"/>
</dbReference>
<dbReference type="Pfam" id="PF00072">
    <property type="entry name" value="Response_reg"/>
    <property type="match status" value="1"/>
</dbReference>
<evidence type="ECO:0000259" key="7">
    <source>
        <dbReference type="PROSITE" id="PS50045"/>
    </source>
</evidence>
<evidence type="ECO:0000256" key="3">
    <source>
        <dbReference type="ARBA" id="ARBA00023015"/>
    </source>
</evidence>
<dbReference type="InterPro" id="IPR025943">
    <property type="entry name" value="Sigma_54_int_dom_ATP-bd_2"/>
</dbReference>
<dbReference type="CDD" id="cd00009">
    <property type="entry name" value="AAA"/>
    <property type="match status" value="1"/>
</dbReference>
<name>A0A1J5N0H2_9BACT</name>
<evidence type="ECO:0000256" key="5">
    <source>
        <dbReference type="ARBA" id="ARBA00023163"/>
    </source>
</evidence>
<dbReference type="PROSITE" id="PS50045">
    <property type="entry name" value="SIGMA54_INTERACT_4"/>
    <property type="match status" value="1"/>
</dbReference>
<dbReference type="Pfam" id="PF25601">
    <property type="entry name" value="AAA_lid_14"/>
    <property type="match status" value="1"/>
</dbReference>
<dbReference type="PANTHER" id="PTHR32071">
    <property type="entry name" value="TRANSCRIPTIONAL REGULATORY PROTEIN"/>
    <property type="match status" value="1"/>
</dbReference>
<dbReference type="PANTHER" id="PTHR32071:SF113">
    <property type="entry name" value="ALGINATE BIOSYNTHESIS TRANSCRIPTIONAL REGULATORY PROTEIN ALGB"/>
    <property type="match status" value="1"/>
</dbReference>
<evidence type="ECO:0000256" key="1">
    <source>
        <dbReference type="ARBA" id="ARBA00022741"/>
    </source>
</evidence>
<evidence type="ECO:0000256" key="2">
    <source>
        <dbReference type="ARBA" id="ARBA00022840"/>
    </source>
</evidence>
<dbReference type="InterPro" id="IPR011006">
    <property type="entry name" value="CheY-like_superfamily"/>
</dbReference>
<dbReference type="SUPFAM" id="SSF46689">
    <property type="entry name" value="Homeodomain-like"/>
    <property type="match status" value="1"/>
</dbReference>
<dbReference type="Proteomes" id="UP000181901">
    <property type="component" value="Unassembled WGS sequence"/>
</dbReference>
<evidence type="ECO:0000259" key="8">
    <source>
        <dbReference type="PROSITE" id="PS50110"/>
    </source>
</evidence>
<feature type="domain" description="Response regulatory" evidence="8">
    <location>
        <begin position="3"/>
        <end position="122"/>
    </location>
</feature>